<dbReference type="SUPFAM" id="SSF52540">
    <property type="entry name" value="P-loop containing nucleoside triphosphate hydrolases"/>
    <property type="match status" value="1"/>
</dbReference>
<dbReference type="PROSITE" id="PS50043">
    <property type="entry name" value="HTH_LUXR_2"/>
    <property type="match status" value="1"/>
</dbReference>
<evidence type="ECO:0000259" key="3">
    <source>
        <dbReference type="PROSITE" id="PS50043"/>
    </source>
</evidence>
<dbReference type="PRINTS" id="PR00038">
    <property type="entry name" value="HTHLUXR"/>
</dbReference>
<keyword evidence="4" id="KW-0238">DNA-binding</keyword>
<dbReference type="InterPro" id="IPR036388">
    <property type="entry name" value="WH-like_DNA-bd_sf"/>
</dbReference>
<dbReference type="PROSITE" id="PS00622">
    <property type="entry name" value="HTH_LUXR_1"/>
    <property type="match status" value="1"/>
</dbReference>
<organism evidence="4 5">
    <name type="scientific">Kribbella shirazensis</name>
    <dbReference type="NCBI Taxonomy" id="1105143"/>
    <lineage>
        <taxon>Bacteria</taxon>
        <taxon>Bacillati</taxon>
        <taxon>Actinomycetota</taxon>
        <taxon>Actinomycetes</taxon>
        <taxon>Propionibacteriales</taxon>
        <taxon>Kribbellaceae</taxon>
        <taxon>Kribbella</taxon>
    </lineage>
</organism>
<dbReference type="InterPro" id="IPR027417">
    <property type="entry name" value="P-loop_NTPase"/>
</dbReference>
<dbReference type="GO" id="GO:0006355">
    <property type="term" value="P:regulation of DNA-templated transcription"/>
    <property type="evidence" value="ECO:0007669"/>
    <property type="project" value="InterPro"/>
</dbReference>
<comment type="caution">
    <text evidence="4">The sequence shown here is derived from an EMBL/GenBank/DDBJ whole genome shotgun (WGS) entry which is preliminary data.</text>
</comment>
<dbReference type="GO" id="GO:0003677">
    <property type="term" value="F:DNA binding"/>
    <property type="evidence" value="ECO:0007669"/>
    <property type="project" value="UniProtKB-KW"/>
</dbReference>
<sequence>MGSAGDILAPRFVGRDREAATLREALARSEPVVLLIEGEAGIGKTRLVQEVLRSDPRTRLLVSCPPYSQPFTLAAVVDALRAAVDDVRRLSLSPLTGALRPVFPEWTGHLPPSPEPLDDSAAARHRLFRALAELIDAVGVSLLVVEDAQWADPATIDLLLYLQTRPVAKLSLLITCRTPDLARLRLVPGTIRIRLDGLTVGETATLVSSMLAEPPVSEAFAGFLRAGTDGVPLALEETVRLMHARADLTRRDGAWVRRHLDQIMVPARIRDGVLERLAHLDGPARAVVRAAAVVGEPVTVDGLVAITGLARELAYDGVTSALGVQLLEERGAGVAFRHALVRQAVYGEIPAHERRVAHRTAGELLEASDPDRFAQLAEHFRAARDLPRWRRYAEQAADAALAAGDETTAVGYLFDLAVGAGLNGAELARISAKITYSAVVGEDRYEALIGCLRRALDACGSEPSEVRGALRFQLARALGNSGDFAQSRRELELAVPDLAHDRTTSMRAMLMLGLPHGMRWPVARHLGWLRRARSLADLDDPAEGTRFLVDHTVGLLGLGEPSGWRQLRLVPDAVTDPRQRDDLARGNINLSDAAMLWGRHRVARRMLDRAAALAEGRGYVRIMDLIRLNRLRLDWHIGAWDGLADRAAELAGNQDIPANTRVEALLVALWLDHAAGRELTRLDEAVRGVWQFAPTSLTAEVAALSALAPLTAGSPDEAVRITDPALEVIRTKQLWLWATELVPVRVAALVAAGRHDEASELTAAFARGIPARHARSSEAAVATCAAFVAEGNGDLERAGTAFLDAARAWNRLPRPYAGLLMRERAARCALAAGRTEAALAQLADVFDRLAAMDARFDATRVLHVLTEYGVKRSRPWWGGRKGYGDQLSPRELEVVRLVAEGRSNREVAEALFRSPHTVSSQLSSALRKLGLSSRHEIPAAAREAGLL</sequence>
<dbReference type="SMART" id="SM00421">
    <property type="entry name" value="HTH_LUXR"/>
    <property type="match status" value="1"/>
</dbReference>
<reference evidence="4 5" key="1">
    <citation type="submission" date="2020-03" db="EMBL/GenBank/DDBJ databases">
        <title>Sequencing the genomes of 1000 actinobacteria strains.</title>
        <authorList>
            <person name="Klenk H.-P."/>
        </authorList>
    </citation>
    <scope>NUCLEOTIDE SEQUENCE [LARGE SCALE GENOMIC DNA]</scope>
    <source>
        <strain evidence="4 5">DSM 45490</strain>
    </source>
</reference>
<dbReference type="Pfam" id="PF00196">
    <property type="entry name" value="GerE"/>
    <property type="match status" value="1"/>
</dbReference>
<dbReference type="GO" id="GO:0005737">
    <property type="term" value="C:cytoplasm"/>
    <property type="evidence" value="ECO:0007669"/>
    <property type="project" value="TreeGrafter"/>
</dbReference>
<accession>A0A7X5V8G9</accession>
<keyword evidence="2" id="KW-0067">ATP-binding</keyword>
<evidence type="ECO:0000256" key="2">
    <source>
        <dbReference type="ARBA" id="ARBA00022840"/>
    </source>
</evidence>
<protein>
    <submittedName>
        <fullName evidence="4">DNA-binding CsgD family transcriptional regulator</fullName>
    </submittedName>
</protein>
<evidence type="ECO:0000313" key="4">
    <source>
        <dbReference type="EMBL" id="NIK56576.1"/>
    </source>
</evidence>
<dbReference type="RefSeq" id="WP_167206028.1">
    <property type="nucleotide sequence ID" value="NZ_JAASRO010000001.1"/>
</dbReference>
<dbReference type="CDD" id="cd06170">
    <property type="entry name" value="LuxR_C_like"/>
    <property type="match status" value="1"/>
</dbReference>
<dbReference type="GO" id="GO:0004016">
    <property type="term" value="F:adenylate cyclase activity"/>
    <property type="evidence" value="ECO:0007669"/>
    <property type="project" value="TreeGrafter"/>
</dbReference>
<dbReference type="InterPro" id="IPR041664">
    <property type="entry name" value="AAA_16"/>
</dbReference>
<evidence type="ECO:0000256" key="1">
    <source>
        <dbReference type="ARBA" id="ARBA00022741"/>
    </source>
</evidence>
<proteinExistence type="predicted"/>
<dbReference type="InterPro" id="IPR016032">
    <property type="entry name" value="Sig_transdc_resp-reg_C-effctor"/>
</dbReference>
<feature type="domain" description="HTH luxR-type" evidence="3">
    <location>
        <begin position="880"/>
        <end position="945"/>
    </location>
</feature>
<dbReference type="Pfam" id="PF13191">
    <property type="entry name" value="AAA_16"/>
    <property type="match status" value="1"/>
</dbReference>
<dbReference type="PANTHER" id="PTHR16305:SF35">
    <property type="entry name" value="TRANSCRIPTIONAL ACTIVATOR DOMAIN"/>
    <property type="match status" value="1"/>
</dbReference>
<dbReference type="GO" id="GO:0005524">
    <property type="term" value="F:ATP binding"/>
    <property type="evidence" value="ECO:0007669"/>
    <property type="project" value="UniProtKB-KW"/>
</dbReference>
<dbReference type="Gene3D" id="1.10.10.10">
    <property type="entry name" value="Winged helix-like DNA-binding domain superfamily/Winged helix DNA-binding domain"/>
    <property type="match status" value="1"/>
</dbReference>
<dbReference type="AlphaFoldDB" id="A0A7X5V8G9"/>
<dbReference type="SUPFAM" id="SSF46894">
    <property type="entry name" value="C-terminal effector domain of the bipartite response regulators"/>
    <property type="match status" value="1"/>
</dbReference>
<dbReference type="Gene3D" id="3.40.50.300">
    <property type="entry name" value="P-loop containing nucleotide triphosphate hydrolases"/>
    <property type="match status" value="1"/>
</dbReference>
<dbReference type="PANTHER" id="PTHR16305">
    <property type="entry name" value="TESTICULAR SOLUBLE ADENYLYL CYCLASE"/>
    <property type="match status" value="1"/>
</dbReference>
<name>A0A7X5V8G9_9ACTN</name>
<keyword evidence="5" id="KW-1185">Reference proteome</keyword>
<keyword evidence="1" id="KW-0547">Nucleotide-binding</keyword>
<dbReference type="Proteomes" id="UP000555407">
    <property type="component" value="Unassembled WGS sequence"/>
</dbReference>
<gene>
    <name evidence="4" type="ORF">BJY22_002293</name>
</gene>
<evidence type="ECO:0000313" key="5">
    <source>
        <dbReference type="Proteomes" id="UP000555407"/>
    </source>
</evidence>
<dbReference type="EMBL" id="JAASRO010000001">
    <property type="protein sequence ID" value="NIK56576.1"/>
    <property type="molecule type" value="Genomic_DNA"/>
</dbReference>
<dbReference type="InterPro" id="IPR000792">
    <property type="entry name" value="Tscrpt_reg_LuxR_C"/>
</dbReference>